<dbReference type="Proteomes" id="UP000221247">
    <property type="component" value="Segment"/>
</dbReference>
<evidence type="ECO:0000313" key="2">
    <source>
        <dbReference type="EMBL" id="ASR76219.1"/>
    </source>
</evidence>
<gene>
    <name evidence="2" type="primary">176</name>
    <name evidence="2" type="ORF">PBI_BELLAMY_176</name>
</gene>
<dbReference type="GeneID" id="54981506"/>
<dbReference type="RefSeq" id="YP_009791332.1">
    <property type="nucleotide sequence ID" value="NC_047838.1"/>
</dbReference>
<evidence type="ECO:0000256" key="1">
    <source>
        <dbReference type="SAM" id="MobiDB-lite"/>
    </source>
</evidence>
<accession>A0A222YXD4</accession>
<evidence type="ECO:0000313" key="3">
    <source>
        <dbReference type="Proteomes" id="UP000221247"/>
    </source>
</evidence>
<dbReference type="EMBL" id="MF351863">
    <property type="protein sequence ID" value="ASR76219.1"/>
    <property type="molecule type" value="Genomic_DNA"/>
</dbReference>
<sequence length="70" mass="7898">MKKSPLDKIIQMIREDAPTNAMAHGKIAGSVEAGDDPPVRKKKKKNYAYGGHGSRRVWLDYFRKQNGRAN</sequence>
<proteinExistence type="predicted"/>
<keyword evidence="3" id="KW-1185">Reference proteome</keyword>
<dbReference type="KEGG" id="vg:54981506"/>
<feature type="region of interest" description="Disordered" evidence="1">
    <location>
        <begin position="29"/>
        <end position="48"/>
    </location>
</feature>
<name>A0A222YXD4_9CAUD</name>
<protein>
    <submittedName>
        <fullName evidence="2">Uncharacterized protein</fullName>
    </submittedName>
</protein>
<reference evidence="2 3" key="1">
    <citation type="submission" date="2017-06" db="EMBL/GenBank/DDBJ databases">
        <authorList>
            <person name="Kim H.J."/>
            <person name="Triplett B.A."/>
        </authorList>
    </citation>
    <scope>NUCLEOTIDE SEQUENCE [LARGE SCALE GENOMIC DNA]</scope>
</reference>
<organism evidence="2 3">
    <name type="scientific">Synechococcus phage Bellamy</name>
    <dbReference type="NCBI Taxonomy" id="2023996"/>
    <lineage>
        <taxon>Viruses</taxon>
        <taxon>Duplodnaviria</taxon>
        <taxon>Heunggongvirae</taxon>
        <taxon>Uroviricota</taxon>
        <taxon>Caudoviricetes</taxon>
        <taxon>Pantevenvirales</taxon>
        <taxon>Kyanoviridae</taxon>
        <taxon>Bellamyvirus</taxon>
        <taxon>Bellamyvirus bellamy</taxon>
    </lineage>
</organism>